<accession>A0A8H7MBE3</accession>
<reference evidence="2" key="2">
    <citation type="submission" date="2020-09" db="EMBL/GenBank/DDBJ databases">
        <title>Reference genome assembly for Australian Ascochyta lentis isolate Al4.</title>
        <authorList>
            <person name="Lee R.C."/>
            <person name="Farfan-Caceres L.M."/>
            <person name="Debler J.W."/>
            <person name="Williams A.H."/>
            <person name="Henares B.M."/>
        </authorList>
    </citation>
    <scope>NUCLEOTIDE SEQUENCE</scope>
    <source>
        <strain evidence="2">Al4</strain>
    </source>
</reference>
<keyword evidence="3" id="KW-1185">Reference proteome</keyword>
<sequence length="236" mass="25830">MVTTRSKTAQTHIEDFAREKGVPQLEDQKLKGVAPKANSSRKRKSDNTINEEPAAKRTKAAAPKQTPAKAEDDNDSNTKPVIINRAPVLHLWAASVAHRTHPQLSWETCLSAGAAVSAICAVAKGRSIGTVPETEDGQDGKESVKNRESSEELEVMHFKLKLRDGVAVVGSEKKGSPGNEEALRKKFGPTQYQSVKTAFGNALQSWEGEEGELNRQKGWGRKAELKLEVVERVVKR</sequence>
<dbReference type="OrthoDB" id="514070at2759"/>
<proteinExistence type="predicted"/>
<evidence type="ECO:0000313" key="2">
    <source>
        <dbReference type="EMBL" id="KAF9690696.1"/>
    </source>
</evidence>
<protein>
    <submittedName>
        <fullName evidence="2">Uncharacterized protein</fullName>
    </submittedName>
</protein>
<reference evidence="2" key="1">
    <citation type="submission" date="2018-12" db="EMBL/GenBank/DDBJ databases">
        <authorList>
            <person name="Syme R.A."/>
            <person name="Farfan-Caceres L."/>
            <person name="Lichtenzveig J."/>
        </authorList>
    </citation>
    <scope>NUCLEOTIDE SEQUENCE</scope>
    <source>
        <strain evidence="2">Al4</strain>
    </source>
</reference>
<dbReference type="EMBL" id="RZGK01000023">
    <property type="protein sequence ID" value="KAF9690696.1"/>
    <property type="molecule type" value="Genomic_DNA"/>
</dbReference>
<dbReference type="AlphaFoldDB" id="A0A8H7MBE3"/>
<gene>
    <name evidence="2" type="ORF">EKO04_011511</name>
</gene>
<feature type="region of interest" description="Disordered" evidence="1">
    <location>
        <begin position="1"/>
        <end position="79"/>
    </location>
</feature>
<dbReference type="Proteomes" id="UP000651452">
    <property type="component" value="Unassembled WGS sequence"/>
</dbReference>
<evidence type="ECO:0000256" key="1">
    <source>
        <dbReference type="SAM" id="MobiDB-lite"/>
    </source>
</evidence>
<feature type="compositionally biased region" description="Basic and acidic residues" evidence="1">
    <location>
        <begin position="12"/>
        <end position="30"/>
    </location>
</feature>
<comment type="caution">
    <text evidence="2">The sequence shown here is derived from an EMBL/GenBank/DDBJ whole genome shotgun (WGS) entry which is preliminary data.</text>
</comment>
<feature type="compositionally biased region" description="Polar residues" evidence="1">
    <location>
        <begin position="1"/>
        <end position="11"/>
    </location>
</feature>
<organism evidence="2 3">
    <name type="scientific">Ascochyta lentis</name>
    <dbReference type="NCBI Taxonomy" id="205686"/>
    <lineage>
        <taxon>Eukaryota</taxon>
        <taxon>Fungi</taxon>
        <taxon>Dikarya</taxon>
        <taxon>Ascomycota</taxon>
        <taxon>Pezizomycotina</taxon>
        <taxon>Dothideomycetes</taxon>
        <taxon>Pleosporomycetidae</taxon>
        <taxon>Pleosporales</taxon>
        <taxon>Pleosporineae</taxon>
        <taxon>Didymellaceae</taxon>
        <taxon>Ascochyta</taxon>
    </lineage>
</organism>
<evidence type="ECO:0000313" key="3">
    <source>
        <dbReference type="Proteomes" id="UP000651452"/>
    </source>
</evidence>
<name>A0A8H7MBE3_9PLEO</name>